<evidence type="ECO:0000313" key="3">
    <source>
        <dbReference type="Proteomes" id="UP000634136"/>
    </source>
</evidence>
<sequence>MGNKACSHHAAAEPQSHKVKAQKQGCDVRGYGGDGGVGWQSQSKETKLESETTQMGYFKGHGTGVSVQGRFTVSGDIK</sequence>
<protein>
    <submittedName>
        <fullName evidence="2">Uncharacterized protein</fullName>
    </submittedName>
</protein>
<reference evidence="2" key="1">
    <citation type="submission" date="2020-09" db="EMBL/GenBank/DDBJ databases">
        <title>Genome-Enabled Discovery of Anthraquinone Biosynthesis in Senna tora.</title>
        <authorList>
            <person name="Kang S.-H."/>
            <person name="Pandey R.P."/>
            <person name="Lee C.-M."/>
            <person name="Sim J.-S."/>
            <person name="Jeong J.-T."/>
            <person name="Choi B.-S."/>
            <person name="Jung M."/>
            <person name="Ginzburg D."/>
            <person name="Zhao K."/>
            <person name="Won S.Y."/>
            <person name="Oh T.-J."/>
            <person name="Yu Y."/>
            <person name="Kim N.-H."/>
            <person name="Lee O.R."/>
            <person name="Lee T.-H."/>
            <person name="Bashyal P."/>
            <person name="Kim T.-S."/>
            <person name="Lee W.-H."/>
            <person name="Kawkins C."/>
            <person name="Kim C.-K."/>
            <person name="Kim J.S."/>
            <person name="Ahn B.O."/>
            <person name="Rhee S.Y."/>
            <person name="Sohng J.K."/>
        </authorList>
    </citation>
    <scope>NUCLEOTIDE SEQUENCE</scope>
    <source>
        <tissue evidence="2">Leaf</tissue>
    </source>
</reference>
<organism evidence="2 3">
    <name type="scientific">Senna tora</name>
    <dbReference type="NCBI Taxonomy" id="362788"/>
    <lineage>
        <taxon>Eukaryota</taxon>
        <taxon>Viridiplantae</taxon>
        <taxon>Streptophyta</taxon>
        <taxon>Embryophyta</taxon>
        <taxon>Tracheophyta</taxon>
        <taxon>Spermatophyta</taxon>
        <taxon>Magnoliopsida</taxon>
        <taxon>eudicotyledons</taxon>
        <taxon>Gunneridae</taxon>
        <taxon>Pentapetalae</taxon>
        <taxon>rosids</taxon>
        <taxon>fabids</taxon>
        <taxon>Fabales</taxon>
        <taxon>Fabaceae</taxon>
        <taxon>Caesalpinioideae</taxon>
        <taxon>Cassia clade</taxon>
        <taxon>Senna</taxon>
    </lineage>
</organism>
<feature type="region of interest" description="Disordered" evidence="1">
    <location>
        <begin position="1"/>
        <end position="61"/>
    </location>
</feature>
<name>A0A834X3L9_9FABA</name>
<dbReference type="AlphaFoldDB" id="A0A834X3L9"/>
<dbReference type="EMBL" id="JAAIUW010000003">
    <property type="protein sequence ID" value="KAF7837727.1"/>
    <property type="molecule type" value="Genomic_DNA"/>
</dbReference>
<comment type="caution">
    <text evidence="2">The sequence shown here is derived from an EMBL/GenBank/DDBJ whole genome shotgun (WGS) entry which is preliminary data.</text>
</comment>
<gene>
    <name evidence="2" type="ORF">G2W53_006209</name>
</gene>
<proteinExistence type="predicted"/>
<evidence type="ECO:0000313" key="2">
    <source>
        <dbReference type="EMBL" id="KAF7837727.1"/>
    </source>
</evidence>
<accession>A0A834X3L9</accession>
<keyword evidence="3" id="KW-1185">Reference proteome</keyword>
<evidence type="ECO:0000256" key="1">
    <source>
        <dbReference type="SAM" id="MobiDB-lite"/>
    </source>
</evidence>
<dbReference type="Proteomes" id="UP000634136">
    <property type="component" value="Unassembled WGS sequence"/>
</dbReference>